<dbReference type="InterPro" id="IPR022742">
    <property type="entry name" value="Hydrolase_4"/>
</dbReference>
<organism evidence="2 3">
    <name type="scientific">Flavimobilis soli</name>
    <dbReference type="NCBI Taxonomy" id="442709"/>
    <lineage>
        <taxon>Bacteria</taxon>
        <taxon>Bacillati</taxon>
        <taxon>Actinomycetota</taxon>
        <taxon>Actinomycetes</taxon>
        <taxon>Micrococcales</taxon>
        <taxon>Jonesiaceae</taxon>
        <taxon>Flavimobilis</taxon>
    </lineage>
</organism>
<feature type="domain" description="Serine aminopeptidase S33" evidence="1">
    <location>
        <begin position="42"/>
        <end position="283"/>
    </location>
</feature>
<dbReference type="SUPFAM" id="SSF53474">
    <property type="entry name" value="alpha/beta-Hydrolases"/>
    <property type="match status" value="1"/>
</dbReference>
<dbReference type="OrthoDB" id="9801217at2"/>
<dbReference type="Pfam" id="PF12146">
    <property type="entry name" value="Hydrolase_4"/>
    <property type="match status" value="1"/>
</dbReference>
<keyword evidence="2" id="KW-0378">Hydrolase</keyword>
<proteinExistence type="predicted"/>
<dbReference type="EMBL" id="PDJH01000001">
    <property type="protein sequence ID" value="PFG37174.1"/>
    <property type="molecule type" value="Genomic_DNA"/>
</dbReference>
<accession>A0A2A9EE24</accession>
<dbReference type="InterPro" id="IPR029058">
    <property type="entry name" value="AB_hydrolase_fold"/>
</dbReference>
<evidence type="ECO:0000313" key="3">
    <source>
        <dbReference type="Proteomes" id="UP000221394"/>
    </source>
</evidence>
<keyword evidence="3" id="KW-1185">Reference proteome</keyword>
<dbReference type="Proteomes" id="UP000221394">
    <property type="component" value="Unassembled WGS sequence"/>
</dbReference>
<dbReference type="InterPro" id="IPR051044">
    <property type="entry name" value="MAG_DAG_Lipase"/>
</dbReference>
<dbReference type="PANTHER" id="PTHR11614">
    <property type="entry name" value="PHOSPHOLIPASE-RELATED"/>
    <property type="match status" value="1"/>
</dbReference>
<dbReference type="RefSeq" id="WP_098459031.1">
    <property type="nucleotide sequence ID" value="NZ_PDJH01000001.1"/>
</dbReference>
<evidence type="ECO:0000259" key="1">
    <source>
        <dbReference type="Pfam" id="PF12146"/>
    </source>
</evidence>
<dbReference type="AlphaFoldDB" id="A0A2A9EE24"/>
<name>A0A2A9EE24_9MICO</name>
<comment type="caution">
    <text evidence="2">The sequence shown here is derived from an EMBL/GenBank/DDBJ whole genome shotgun (WGS) entry which is preliminary data.</text>
</comment>
<protein>
    <submittedName>
        <fullName evidence="2">Alpha-beta hydrolase superfamily lysophospholipase</fullName>
    </submittedName>
</protein>
<dbReference type="Gene3D" id="3.40.50.1820">
    <property type="entry name" value="alpha/beta hydrolase"/>
    <property type="match status" value="1"/>
</dbReference>
<dbReference type="GO" id="GO:0016787">
    <property type="term" value="F:hydrolase activity"/>
    <property type="evidence" value="ECO:0007669"/>
    <property type="project" value="UniProtKB-KW"/>
</dbReference>
<evidence type="ECO:0000313" key="2">
    <source>
        <dbReference type="EMBL" id="PFG37174.1"/>
    </source>
</evidence>
<gene>
    <name evidence="2" type="ORF">ATL41_1925</name>
</gene>
<sequence length="305" mass="34330">MRWVADELDGFEKATFDLEGDDDGPVVATLVRRVQPEGAPARRRAVLYVHGYNDYFFQTHLAQRWEDEGYDFYALDLRRCGRSWRPWQLPHFVDDLRDYRPELTEAAAWIRRSHDVLAVNAHSTGGLTASLWAHSLRRKVAVDALVLNSPWFDLAAPWFDREVATRVLDVVGPLGPTYVINDGPSTYAQRLHVAGGGEWDYDVALKNPDGVPVRAAWLRAVRRGHRRLARGLAVRCPVLVCTSDRSGPDGDEVLDVEQIEARAKQVGEDVTLAKIPGGVHDLALSPEPAREQYLATVFDWLSQKL</sequence>
<reference evidence="2 3" key="1">
    <citation type="submission" date="2017-10" db="EMBL/GenBank/DDBJ databases">
        <title>Sequencing the genomes of 1000 actinobacteria strains.</title>
        <authorList>
            <person name="Klenk H.-P."/>
        </authorList>
    </citation>
    <scope>NUCLEOTIDE SEQUENCE [LARGE SCALE GENOMIC DNA]</scope>
    <source>
        <strain evidence="2 3">DSM 21574</strain>
    </source>
</reference>